<dbReference type="GO" id="GO:1990961">
    <property type="term" value="P:xenobiotic detoxification by transmembrane export across the plasma membrane"/>
    <property type="evidence" value="ECO:0007669"/>
    <property type="project" value="InterPro"/>
</dbReference>
<evidence type="ECO:0000256" key="1">
    <source>
        <dbReference type="ARBA" id="ARBA00004651"/>
    </source>
</evidence>
<keyword evidence="11" id="KW-1185">Reference proteome</keyword>
<evidence type="ECO:0000256" key="3">
    <source>
        <dbReference type="ARBA" id="ARBA00022448"/>
    </source>
</evidence>
<dbReference type="InterPro" id="IPR020846">
    <property type="entry name" value="MFS_dom"/>
</dbReference>
<feature type="transmembrane region" description="Helical" evidence="8">
    <location>
        <begin position="269"/>
        <end position="287"/>
    </location>
</feature>
<dbReference type="InterPro" id="IPR011701">
    <property type="entry name" value="MFS"/>
</dbReference>
<dbReference type="Gene3D" id="1.20.1720.10">
    <property type="entry name" value="Multidrug resistance protein D"/>
    <property type="match status" value="1"/>
</dbReference>
<comment type="caution">
    <text evidence="10">The sequence shown here is derived from an EMBL/GenBank/DDBJ whole genome shotgun (WGS) entry which is preliminary data.</text>
</comment>
<dbReference type="EMBL" id="ARYM01000004">
    <property type="protein sequence ID" value="KCZ99560.1"/>
    <property type="molecule type" value="Genomic_DNA"/>
</dbReference>
<dbReference type="InterPro" id="IPR004812">
    <property type="entry name" value="Efflux_drug-R_Bcr/CmlA"/>
</dbReference>
<feature type="transmembrane region" description="Helical" evidence="8">
    <location>
        <begin position="235"/>
        <end position="254"/>
    </location>
</feature>
<dbReference type="AlphaFoldDB" id="A0A062VLM7"/>
<keyword evidence="3 8" id="KW-0813">Transport</keyword>
<evidence type="ECO:0000259" key="9">
    <source>
        <dbReference type="PROSITE" id="PS50850"/>
    </source>
</evidence>
<feature type="domain" description="Major facilitator superfamily (MFS) profile" evidence="9">
    <location>
        <begin position="25"/>
        <end position="413"/>
    </location>
</feature>
<dbReference type="STRING" id="1280954.HPO_04205"/>
<feature type="transmembrane region" description="Helical" evidence="8">
    <location>
        <begin position="97"/>
        <end position="119"/>
    </location>
</feature>
<dbReference type="GO" id="GO:0042910">
    <property type="term" value="F:xenobiotic transmembrane transporter activity"/>
    <property type="evidence" value="ECO:0007669"/>
    <property type="project" value="InterPro"/>
</dbReference>
<comment type="subcellular location">
    <subcellularLocation>
        <location evidence="8">Cell inner membrane</location>
        <topology evidence="8">Multi-pass membrane protein</topology>
    </subcellularLocation>
    <subcellularLocation>
        <location evidence="1">Cell membrane</location>
        <topology evidence="1">Multi-pass membrane protein</topology>
    </subcellularLocation>
</comment>
<dbReference type="SUPFAM" id="SSF103473">
    <property type="entry name" value="MFS general substrate transporter"/>
    <property type="match status" value="1"/>
</dbReference>
<proteinExistence type="inferred from homology"/>
<keyword evidence="7 8" id="KW-0472">Membrane</keyword>
<evidence type="ECO:0000313" key="10">
    <source>
        <dbReference type="EMBL" id="KCZ99560.1"/>
    </source>
</evidence>
<dbReference type="GO" id="GO:0005886">
    <property type="term" value="C:plasma membrane"/>
    <property type="evidence" value="ECO:0007669"/>
    <property type="project" value="UniProtKB-SubCell"/>
</dbReference>
<feature type="transmembrane region" description="Helical" evidence="8">
    <location>
        <begin position="25"/>
        <end position="48"/>
    </location>
</feature>
<feature type="transmembrane region" description="Helical" evidence="8">
    <location>
        <begin position="68"/>
        <end position="85"/>
    </location>
</feature>
<comment type="caution">
    <text evidence="8">Lacks conserved residue(s) required for the propagation of feature annotation.</text>
</comment>
<keyword evidence="4" id="KW-1003">Cell membrane</keyword>
<dbReference type="PANTHER" id="PTHR23502">
    <property type="entry name" value="MAJOR FACILITATOR SUPERFAMILY"/>
    <property type="match status" value="1"/>
</dbReference>
<keyword evidence="8" id="KW-0997">Cell inner membrane</keyword>
<dbReference type="Pfam" id="PF07690">
    <property type="entry name" value="MFS_1"/>
    <property type="match status" value="1"/>
</dbReference>
<dbReference type="PROSITE" id="PS50850">
    <property type="entry name" value="MFS"/>
    <property type="match status" value="1"/>
</dbReference>
<dbReference type="PANTHER" id="PTHR23502:SF132">
    <property type="entry name" value="POLYAMINE TRANSPORTER 2-RELATED"/>
    <property type="match status" value="1"/>
</dbReference>
<name>A0A062VLM7_9PROT</name>
<feature type="transmembrane region" description="Helical" evidence="8">
    <location>
        <begin position="363"/>
        <end position="384"/>
    </location>
</feature>
<feature type="transmembrane region" description="Helical" evidence="8">
    <location>
        <begin position="154"/>
        <end position="179"/>
    </location>
</feature>
<feature type="transmembrane region" description="Helical" evidence="8">
    <location>
        <begin position="185"/>
        <end position="204"/>
    </location>
</feature>
<dbReference type="eggNOG" id="COG2814">
    <property type="taxonomic scope" value="Bacteria"/>
</dbReference>
<keyword evidence="5 8" id="KW-0812">Transmembrane</keyword>
<feature type="transmembrane region" description="Helical" evidence="8">
    <location>
        <begin position="327"/>
        <end position="351"/>
    </location>
</feature>
<reference evidence="10 11" key="1">
    <citation type="journal article" date="2014" name="Antonie Van Leeuwenhoek">
        <title>Hyphomonas beringensis sp. nov. and Hyphomonas chukchiensis sp. nov., isolated from surface seawater of the Bering Sea and Chukchi Sea.</title>
        <authorList>
            <person name="Li C."/>
            <person name="Lai Q."/>
            <person name="Li G."/>
            <person name="Dong C."/>
            <person name="Wang J."/>
            <person name="Liao Y."/>
            <person name="Shao Z."/>
        </authorList>
    </citation>
    <scope>NUCLEOTIDE SEQUENCE [LARGE SCALE GENOMIC DNA]</scope>
    <source>
        <strain evidence="10 11">PS728</strain>
    </source>
</reference>
<evidence type="ECO:0000256" key="8">
    <source>
        <dbReference type="RuleBase" id="RU365088"/>
    </source>
</evidence>
<dbReference type="CDD" id="cd17320">
    <property type="entry name" value="MFS_MdfA_MDR_like"/>
    <property type="match status" value="1"/>
</dbReference>
<evidence type="ECO:0000256" key="6">
    <source>
        <dbReference type="ARBA" id="ARBA00022989"/>
    </source>
</evidence>
<dbReference type="Proteomes" id="UP000027100">
    <property type="component" value="Unassembled WGS sequence"/>
</dbReference>
<dbReference type="PATRIC" id="fig|1280954.3.peg.853"/>
<dbReference type="RefSeq" id="WP_241767860.1">
    <property type="nucleotide sequence ID" value="NZ_ARYM01000004.1"/>
</dbReference>
<evidence type="ECO:0000256" key="5">
    <source>
        <dbReference type="ARBA" id="ARBA00022692"/>
    </source>
</evidence>
<protein>
    <recommendedName>
        <fullName evidence="8">Bcr/CflA family efflux transporter</fullName>
    </recommendedName>
</protein>
<feature type="transmembrane region" description="Helical" evidence="8">
    <location>
        <begin position="299"/>
        <end position="321"/>
    </location>
</feature>
<feature type="transmembrane region" description="Helical" evidence="8">
    <location>
        <begin position="390"/>
        <end position="409"/>
    </location>
</feature>
<evidence type="ECO:0000256" key="2">
    <source>
        <dbReference type="ARBA" id="ARBA00006236"/>
    </source>
</evidence>
<gene>
    <name evidence="10" type="ORF">HPO_04205</name>
</gene>
<keyword evidence="6 8" id="KW-1133">Transmembrane helix</keyword>
<sequence>MDGSEAGKAEGLHMPPPTGMRKVEFVAIVAGLMALNAIAIDIMLPALGEIARATGLTEEGGDQNRQQLIIFAYVLGFGAPQLIWGPITDRFGRRAPLFVALAGYMLMAFLCVVAHSFWALLAARFLQGVFSSGARTVASAVVRDLFAGRAMASFMSLVMTVFMIVPIIAPAIGQMILYVAPWEGIFIVLAVWGGLMFAWTWFRLPESLPKAARQSLEIGSVMAAYMQVIRTRVSFGYMLASGLVFGSLFAFIASSEQVFREVFDQGDTFAYWFAGIAAALALSNFANSRLVERMGMRRISHIALFTFIISTLLLTIATLTWGENLAVFFPLFAIGFACFGMMGSNFSALAMEPLGKIAGTASAAYGFATTMISSIIGMIIGAQFDGTTVPLSFGFVILGVASLLVILVTEKGRLFSRY</sequence>
<evidence type="ECO:0000313" key="11">
    <source>
        <dbReference type="Proteomes" id="UP000027100"/>
    </source>
</evidence>
<accession>A0A062VLM7</accession>
<comment type="similarity">
    <text evidence="2 8">Belongs to the major facilitator superfamily. Bcr/CmlA family.</text>
</comment>
<dbReference type="NCBIfam" id="TIGR00710">
    <property type="entry name" value="efflux_Bcr_CflA"/>
    <property type="match status" value="1"/>
</dbReference>
<evidence type="ECO:0000256" key="7">
    <source>
        <dbReference type="ARBA" id="ARBA00023136"/>
    </source>
</evidence>
<organism evidence="10 11">
    <name type="scientific">Hyphomonas polymorpha PS728</name>
    <dbReference type="NCBI Taxonomy" id="1280954"/>
    <lineage>
        <taxon>Bacteria</taxon>
        <taxon>Pseudomonadati</taxon>
        <taxon>Pseudomonadota</taxon>
        <taxon>Alphaproteobacteria</taxon>
        <taxon>Hyphomonadales</taxon>
        <taxon>Hyphomonadaceae</taxon>
        <taxon>Hyphomonas</taxon>
    </lineage>
</organism>
<dbReference type="InterPro" id="IPR036259">
    <property type="entry name" value="MFS_trans_sf"/>
</dbReference>
<evidence type="ECO:0000256" key="4">
    <source>
        <dbReference type="ARBA" id="ARBA00022475"/>
    </source>
</evidence>